<dbReference type="InterPro" id="IPR005312">
    <property type="entry name" value="DUF1759"/>
</dbReference>
<sequence>MLVASLSPRSRHRESLSPRHHRRESQSPRHRRREPQSPRPRCRESLSPRHHRHESQSPRHCRRESLSPRSCHRESLSPRHHCCESQSPCHRCRESQSPRPCRRESLSPRHHCHESQSPRHRRRESQSPRPRRRESLSPRHRRRESLSPRSCHRESLSPRHHRRDPRHHRRESQSPRHRRRERPMSTYSNERRSSHYQRNRPASRYGSPRYYTQRCTFSPSRYEHSYRGPTPTIPYFVNEDPREFTRLKVALDNLLPQDATEQFKYQILLDHLKLEEALLLADSYCSSRYPYSDTMDALNEQYGQPHQLALKRIAQLMDEPNIKSGDAKTFRKFALKVRALVGMLDQLGDIGQTELKCGSRVKNINQAATPSQSRFQETH</sequence>
<feature type="compositionally biased region" description="Basic and acidic residues" evidence="1">
    <location>
        <begin position="63"/>
        <end position="83"/>
    </location>
</feature>
<organism evidence="2 3">
    <name type="scientific">Amphiprion percula</name>
    <name type="common">Orange clownfish</name>
    <name type="synonym">Lutjanus percula</name>
    <dbReference type="NCBI Taxonomy" id="161767"/>
    <lineage>
        <taxon>Eukaryota</taxon>
        <taxon>Metazoa</taxon>
        <taxon>Chordata</taxon>
        <taxon>Craniata</taxon>
        <taxon>Vertebrata</taxon>
        <taxon>Euteleostomi</taxon>
        <taxon>Actinopterygii</taxon>
        <taxon>Neopterygii</taxon>
        <taxon>Teleostei</taxon>
        <taxon>Neoteleostei</taxon>
        <taxon>Acanthomorphata</taxon>
        <taxon>Ovalentaria</taxon>
        <taxon>Pomacentridae</taxon>
        <taxon>Amphiprion</taxon>
    </lineage>
</organism>
<feature type="compositionally biased region" description="Basic residues" evidence="1">
    <location>
        <begin position="158"/>
        <end position="181"/>
    </location>
</feature>
<evidence type="ECO:0000256" key="1">
    <source>
        <dbReference type="SAM" id="MobiDB-lite"/>
    </source>
</evidence>
<dbReference type="Pfam" id="PF03564">
    <property type="entry name" value="DUF1759"/>
    <property type="match status" value="1"/>
</dbReference>
<keyword evidence="3" id="KW-1185">Reference proteome</keyword>
<reference evidence="2 3" key="1">
    <citation type="submission" date="2018-03" db="EMBL/GenBank/DDBJ databases">
        <title>Finding Nemo's genes: A chromosome-scale reference assembly of the genome of the orange clownfish Amphiprion percula.</title>
        <authorList>
            <person name="Lehmann R."/>
        </authorList>
    </citation>
    <scope>NUCLEOTIDE SEQUENCE</scope>
</reference>
<dbReference type="STRING" id="161767.ENSAPEP00000034306"/>
<accession>A0A3P8UBT4</accession>
<evidence type="ECO:0000313" key="3">
    <source>
        <dbReference type="Proteomes" id="UP000265080"/>
    </source>
</evidence>
<dbReference type="AlphaFoldDB" id="A0A3P8UBT4"/>
<proteinExistence type="predicted"/>
<evidence type="ECO:0000313" key="2">
    <source>
        <dbReference type="Ensembl" id="ENSAPEP00000034306.1"/>
    </source>
</evidence>
<feature type="compositionally biased region" description="Basic residues" evidence="1">
    <location>
        <begin position="18"/>
        <end position="33"/>
    </location>
</feature>
<feature type="compositionally biased region" description="Basic and acidic residues" evidence="1">
    <location>
        <begin position="91"/>
        <end position="117"/>
    </location>
</feature>
<dbReference type="PANTHER" id="PTHR47331:SF5">
    <property type="entry name" value="RIBONUCLEASE H"/>
    <property type="match status" value="1"/>
</dbReference>
<protein>
    <submittedName>
        <fullName evidence="2">Uncharacterized protein</fullName>
    </submittedName>
</protein>
<dbReference type="Proteomes" id="UP000265080">
    <property type="component" value="Chromosome 5"/>
</dbReference>
<dbReference type="PANTHER" id="PTHR47331">
    <property type="entry name" value="PHD-TYPE DOMAIN-CONTAINING PROTEIN"/>
    <property type="match status" value="1"/>
</dbReference>
<feature type="region of interest" description="Disordered" evidence="1">
    <location>
        <begin position="1"/>
        <end position="210"/>
    </location>
</feature>
<dbReference type="Ensembl" id="ENSAPET00000035197.1">
    <property type="protein sequence ID" value="ENSAPEP00000034306.1"/>
    <property type="gene ID" value="ENSAPEG00000024364.1"/>
</dbReference>
<reference evidence="2" key="2">
    <citation type="submission" date="2025-08" db="UniProtKB">
        <authorList>
            <consortium name="Ensembl"/>
        </authorList>
    </citation>
    <scope>IDENTIFICATION</scope>
</reference>
<name>A0A3P8UBT4_AMPPE</name>
<reference evidence="2" key="3">
    <citation type="submission" date="2025-09" db="UniProtKB">
        <authorList>
            <consortium name="Ensembl"/>
        </authorList>
    </citation>
    <scope>IDENTIFICATION</scope>
</reference>